<dbReference type="RefSeq" id="WP_135766969.1">
    <property type="nucleotide sequence ID" value="NZ_RQET01000004.1"/>
</dbReference>
<dbReference type="EMBL" id="RQET01000004">
    <property type="protein sequence ID" value="TGK11563.1"/>
    <property type="molecule type" value="Genomic_DNA"/>
</dbReference>
<dbReference type="Proteomes" id="UP000298458">
    <property type="component" value="Unassembled WGS sequence"/>
</dbReference>
<comment type="caution">
    <text evidence="2">The sequence shown here is derived from an EMBL/GenBank/DDBJ whole genome shotgun (WGS) entry which is preliminary data.</text>
</comment>
<reference evidence="2" key="1">
    <citation type="journal article" date="2019" name="PLoS Negl. Trop. Dis.">
        <title>Revisiting the worldwide diversity of Leptospira species in the environment.</title>
        <authorList>
            <person name="Vincent A.T."/>
            <person name="Schiettekatte O."/>
            <person name="Bourhy P."/>
            <person name="Veyrier F.J."/>
            <person name="Picardeau M."/>
        </authorList>
    </citation>
    <scope>NUCLEOTIDE SEQUENCE [LARGE SCALE GENOMIC DNA]</scope>
    <source>
        <strain evidence="2">SSW15</strain>
    </source>
</reference>
<name>A0A4R9GHT3_9LEPT</name>
<feature type="compositionally biased region" description="Basic residues" evidence="1">
    <location>
        <begin position="1"/>
        <end position="26"/>
    </location>
</feature>
<keyword evidence="3" id="KW-1185">Reference proteome</keyword>
<protein>
    <submittedName>
        <fullName evidence="2">Uncharacterized protein</fullName>
    </submittedName>
</protein>
<accession>A0A4R9GHT3</accession>
<evidence type="ECO:0000313" key="2">
    <source>
        <dbReference type="EMBL" id="TGK11563.1"/>
    </source>
</evidence>
<gene>
    <name evidence="2" type="ORF">EHO60_04490</name>
</gene>
<evidence type="ECO:0000313" key="3">
    <source>
        <dbReference type="Proteomes" id="UP000298458"/>
    </source>
</evidence>
<dbReference type="AlphaFoldDB" id="A0A4R9GHT3"/>
<organism evidence="2 3">
    <name type="scientific">Leptospira fletcheri</name>
    <dbReference type="NCBI Taxonomy" id="2484981"/>
    <lineage>
        <taxon>Bacteria</taxon>
        <taxon>Pseudomonadati</taxon>
        <taxon>Spirochaetota</taxon>
        <taxon>Spirochaetia</taxon>
        <taxon>Leptospirales</taxon>
        <taxon>Leptospiraceae</taxon>
        <taxon>Leptospira</taxon>
    </lineage>
</organism>
<evidence type="ECO:0000256" key="1">
    <source>
        <dbReference type="SAM" id="MobiDB-lite"/>
    </source>
</evidence>
<dbReference type="OrthoDB" id="335798at2"/>
<feature type="region of interest" description="Disordered" evidence="1">
    <location>
        <begin position="1"/>
        <end position="27"/>
    </location>
</feature>
<sequence length="79" mass="8800">MVAKKKKATKKTVRKLRSKGAGKKKSFSIPRENDVKMTEVIDLAAEIFVHTLEVSARIPEPLKNRLLKAIKQAAKDALS</sequence>
<proteinExistence type="predicted"/>